<feature type="region of interest" description="Disordered" evidence="1">
    <location>
        <begin position="50"/>
        <end position="364"/>
    </location>
</feature>
<sequence length="376" mass="39750">MPEKRALAGGMRLPERLLDVVEFEGLESPRKRASFDRGSHRASREIEISLGSPCVHGSPDAPWQLGGLDASLPRSPNGTIQVEDPLEEARASTERARAAAGPPPAGAPPAAEAPPVRRMSTGTDQRAPDPLARARKAARASELRRPFAPEAQQRARAVGAPGRRLQRPPGPRAEQVRRHGPVPPRTKSKGRTESVILLPGTTVDDTDFDDWKILDPSHIISRSPVPPSRELGPNPVSPSAELWDPAASGAEALGAPGAGEPAPPADAPAAPGAPPADAPGGAEWDAQASPNLNVIAPDVARRSAPVGAPKSRAQRWPRQSRRPLSWARMTTRTAASPARLRSSARISDGSSARMTGGPSRTNIARPVDRACAEFKY</sequence>
<evidence type="ECO:0000313" key="2">
    <source>
        <dbReference type="EMBL" id="KAK7247710.1"/>
    </source>
</evidence>
<accession>A0ABR1G2Y7</accession>
<feature type="compositionally biased region" description="Low complexity" evidence="1">
    <location>
        <begin position="244"/>
        <end position="260"/>
    </location>
</feature>
<keyword evidence="2" id="KW-0378">Hydrolase</keyword>
<evidence type="ECO:0000256" key="1">
    <source>
        <dbReference type="SAM" id="MobiDB-lite"/>
    </source>
</evidence>
<proteinExistence type="predicted"/>
<feature type="compositionally biased region" description="Basic and acidic residues" evidence="1">
    <location>
        <begin position="87"/>
        <end position="97"/>
    </location>
</feature>
<comment type="caution">
    <text evidence="2">The sequence shown here is derived from an EMBL/GenBank/DDBJ whole genome shotgun (WGS) entry which is preliminary data.</text>
</comment>
<protein>
    <submittedName>
        <fullName evidence="2">Glycosyl hydrolase family 16 protein</fullName>
    </submittedName>
</protein>
<keyword evidence="3" id="KW-1185">Reference proteome</keyword>
<feature type="compositionally biased region" description="Pro residues" evidence="1">
    <location>
        <begin position="261"/>
        <end position="277"/>
    </location>
</feature>
<reference evidence="2 3" key="1">
    <citation type="submission" date="2024-03" db="EMBL/GenBank/DDBJ databases">
        <title>Aureococcus anophagefferens CCMP1851 and Kratosvirus quantuckense: Draft genome of a second virus-susceptible host strain in the model system.</title>
        <authorList>
            <person name="Chase E."/>
            <person name="Truchon A.R."/>
            <person name="Schepens W."/>
            <person name="Wilhelm S.W."/>
        </authorList>
    </citation>
    <scope>NUCLEOTIDE SEQUENCE [LARGE SCALE GENOMIC DNA]</scope>
    <source>
        <strain evidence="2 3">CCMP1851</strain>
    </source>
</reference>
<dbReference type="GO" id="GO:0016787">
    <property type="term" value="F:hydrolase activity"/>
    <property type="evidence" value="ECO:0007669"/>
    <property type="project" value="UniProtKB-KW"/>
</dbReference>
<dbReference type="EMBL" id="JBBJCI010000128">
    <property type="protein sequence ID" value="KAK7247710.1"/>
    <property type="molecule type" value="Genomic_DNA"/>
</dbReference>
<evidence type="ECO:0000313" key="3">
    <source>
        <dbReference type="Proteomes" id="UP001363151"/>
    </source>
</evidence>
<name>A0ABR1G2Y7_AURAN</name>
<gene>
    <name evidence="2" type="primary">GNBPB1</name>
    <name evidence="2" type="ORF">SO694_00088014</name>
</gene>
<feature type="compositionally biased region" description="Low complexity" evidence="1">
    <location>
        <begin position="330"/>
        <end position="347"/>
    </location>
</feature>
<feature type="compositionally biased region" description="Polar residues" evidence="1">
    <location>
        <begin position="348"/>
        <end position="362"/>
    </location>
</feature>
<dbReference type="Proteomes" id="UP001363151">
    <property type="component" value="Unassembled WGS sequence"/>
</dbReference>
<organism evidence="2 3">
    <name type="scientific">Aureococcus anophagefferens</name>
    <name type="common">Harmful bloom alga</name>
    <dbReference type="NCBI Taxonomy" id="44056"/>
    <lineage>
        <taxon>Eukaryota</taxon>
        <taxon>Sar</taxon>
        <taxon>Stramenopiles</taxon>
        <taxon>Ochrophyta</taxon>
        <taxon>Pelagophyceae</taxon>
        <taxon>Pelagomonadales</taxon>
        <taxon>Pelagomonadaceae</taxon>
        <taxon>Aureococcus</taxon>
    </lineage>
</organism>
<feature type="compositionally biased region" description="Basic residues" evidence="1">
    <location>
        <begin position="312"/>
        <end position="321"/>
    </location>
</feature>